<evidence type="ECO:0000313" key="1">
    <source>
        <dbReference type="EMBL" id="THG05709.1"/>
    </source>
</evidence>
<comment type="caution">
    <text evidence="1">The sequence shown here is derived from an EMBL/GenBank/DDBJ whole genome shotgun (WGS) entry which is preliminary data.</text>
</comment>
<proteinExistence type="predicted"/>
<organism evidence="1 2">
    <name type="scientific">Camellia sinensis var. sinensis</name>
    <name type="common">China tea</name>
    <dbReference type="NCBI Taxonomy" id="542762"/>
    <lineage>
        <taxon>Eukaryota</taxon>
        <taxon>Viridiplantae</taxon>
        <taxon>Streptophyta</taxon>
        <taxon>Embryophyta</taxon>
        <taxon>Tracheophyta</taxon>
        <taxon>Spermatophyta</taxon>
        <taxon>Magnoliopsida</taxon>
        <taxon>eudicotyledons</taxon>
        <taxon>Gunneridae</taxon>
        <taxon>Pentapetalae</taxon>
        <taxon>asterids</taxon>
        <taxon>Ericales</taxon>
        <taxon>Theaceae</taxon>
        <taxon>Camellia</taxon>
    </lineage>
</organism>
<dbReference type="EMBL" id="SDRB02010577">
    <property type="protein sequence ID" value="THG05709.1"/>
    <property type="molecule type" value="Genomic_DNA"/>
</dbReference>
<sequence>MSCWDFPCFEDRSTVLIVITIYITSHMPESADDNFYGSVMVRILLQADLLILLQPLLESSSVTNVVAAIAKVFCEFLCRRCNPSAYISHHHYVPGCDQSLRTLAPSPLSAVVAAFQPPSLSLQQSSSPLTSSPLSVCFSITIDSRSISLSGSLWFRYSSLLDDNAMALRVGEQIALCECDNRLIIPFLEISLARWRHCRMDRMRECQFYMRLAVHVRCYLLGIVVQKGVVHGLSAELINGDSLLQRSLRLDWGADMPSCVVTMGSLGCSDAEKGGRAAE</sequence>
<keyword evidence="2" id="KW-1185">Reference proteome</keyword>
<reference evidence="1 2" key="1">
    <citation type="journal article" date="2018" name="Proc. Natl. Acad. Sci. U.S.A.">
        <title>Draft genome sequence of Camellia sinensis var. sinensis provides insights into the evolution of the tea genome and tea quality.</title>
        <authorList>
            <person name="Wei C."/>
            <person name="Yang H."/>
            <person name="Wang S."/>
            <person name="Zhao J."/>
            <person name="Liu C."/>
            <person name="Gao L."/>
            <person name="Xia E."/>
            <person name="Lu Y."/>
            <person name="Tai Y."/>
            <person name="She G."/>
            <person name="Sun J."/>
            <person name="Cao H."/>
            <person name="Tong W."/>
            <person name="Gao Q."/>
            <person name="Li Y."/>
            <person name="Deng W."/>
            <person name="Jiang X."/>
            <person name="Wang W."/>
            <person name="Chen Q."/>
            <person name="Zhang S."/>
            <person name="Li H."/>
            <person name="Wu J."/>
            <person name="Wang P."/>
            <person name="Li P."/>
            <person name="Shi C."/>
            <person name="Zheng F."/>
            <person name="Jian J."/>
            <person name="Huang B."/>
            <person name="Shan D."/>
            <person name="Shi M."/>
            <person name="Fang C."/>
            <person name="Yue Y."/>
            <person name="Li F."/>
            <person name="Li D."/>
            <person name="Wei S."/>
            <person name="Han B."/>
            <person name="Jiang C."/>
            <person name="Yin Y."/>
            <person name="Xia T."/>
            <person name="Zhang Z."/>
            <person name="Bennetzen J.L."/>
            <person name="Zhao S."/>
            <person name="Wan X."/>
        </authorList>
    </citation>
    <scope>NUCLEOTIDE SEQUENCE [LARGE SCALE GENOMIC DNA]</scope>
    <source>
        <strain evidence="2">cv. Shuchazao</strain>
        <tissue evidence="1">Leaf</tissue>
    </source>
</reference>
<evidence type="ECO:0000313" key="2">
    <source>
        <dbReference type="Proteomes" id="UP000306102"/>
    </source>
</evidence>
<name>A0A4S4DRF4_CAMSN</name>
<protein>
    <submittedName>
        <fullName evidence="1">Uncharacterized protein</fullName>
    </submittedName>
</protein>
<dbReference type="Proteomes" id="UP000306102">
    <property type="component" value="Unassembled WGS sequence"/>
</dbReference>
<dbReference type="AlphaFoldDB" id="A0A4S4DRF4"/>
<accession>A0A4S4DRF4</accession>
<gene>
    <name evidence="1" type="ORF">TEA_028308</name>
</gene>